<name>F0SKQ3_RUBBR</name>
<accession>F0SKQ3</accession>
<dbReference type="HOGENOM" id="CLU_1775709_0_0_0"/>
<organism evidence="1 2">
    <name type="scientific">Rubinisphaera brasiliensis (strain ATCC 49424 / DSM 5305 / JCM 21570 / IAM 15109 / NBRC 103401 / IFAM 1448)</name>
    <name type="common">Planctomyces brasiliensis</name>
    <dbReference type="NCBI Taxonomy" id="756272"/>
    <lineage>
        <taxon>Bacteria</taxon>
        <taxon>Pseudomonadati</taxon>
        <taxon>Planctomycetota</taxon>
        <taxon>Planctomycetia</taxon>
        <taxon>Planctomycetales</taxon>
        <taxon>Planctomycetaceae</taxon>
        <taxon>Rubinisphaera</taxon>
    </lineage>
</organism>
<dbReference type="Proteomes" id="UP000006860">
    <property type="component" value="Chromosome"/>
</dbReference>
<dbReference type="AlphaFoldDB" id="F0SKQ3"/>
<evidence type="ECO:0000313" key="1">
    <source>
        <dbReference type="EMBL" id="ADY58723.1"/>
    </source>
</evidence>
<dbReference type="KEGG" id="pbs:Plabr_1105"/>
<keyword evidence="2" id="KW-1185">Reference proteome</keyword>
<reference evidence="2" key="1">
    <citation type="submission" date="2011-02" db="EMBL/GenBank/DDBJ databases">
        <title>The complete genome of Planctomyces brasiliensis DSM 5305.</title>
        <authorList>
            <person name="Lucas S."/>
            <person name="Copeland A."/>
            <person name="Lapidus A."/>
            <person name="Bruce D."/>
            <person name="Goodwin L."/>
            <person name="Pitluck S."/>
            <person name="Kyrpides N."/>
            <person name="Mavromatis K."/>
            <person name="Pagani I."/>
            <person name="Ivanova N."/>
            <person name="Ovchinnikova G."/>
            <person name="Lu M."/>
            <person name="Detter J.C."/>
            <person name="Han C."/>
            <person name="Land M."/>
            <person name="Hauser L."/>
            <person name="Markowitz V."/>
            <person name="Cheng J.-F."/>
            <person name="Hugenholtz P."/>
            <person name="Woyke T."/>
            <person name="Wu D."/>
            <person name="Tindall B."/>
            <person name="Pomrenke H.G."/>
            <person name="Brambilla E."/>
            <person name="Klenk H.-P."/>
            <person name="Eisen J.A."/>
        </authorList>
    </citation>
    <scope>NUCLEOTIDE SEQUENCE [LARGE SCALE GENOMIC DNA]</scope>
    <source>
        <strain evidence="2">ATCC 49424 / DSM 5305 / JCM 21570 / IAM 15109 / NBRC 103401 / IFAM 1448</strain>
    </source>
</reference>
<gene>
    <name evidence="1" type="ordered locus">Plabr_1105</name>
</gene>
<dbReference type="OrthoDB" id="213415at2"/>
<dbReference type="STRING" id="756272.Plabr_1105"/>
<evidence type="ECO:0000313" key="2">
    <source>
        <dbReference type="Proteomes" id="UP000006860"/>
    </source>
</evidence>
<protein>
    <submittedName>
        <fullName evidence="1">Uncharacterized protein</fullName>
    </submittedName>
</protein>
<dbReference type="EMBL" id="CP002546">
    <property type="protein sequence ID" value="ADY58723.1"/>
    <property type="molecule type" value="Genomic_DNA"/>
</dbReference>
<dbReference type="RefSeq" id="WP_013627456.1">
    <property type="nucleotide sequence ID" value="NC_015174.1"/>
</dbReference>
<sequence>MSMQFQPGVTVAGTFRELPGPVTKLQVQDHWDFDRFQPLLGDGDHTVGLARQGVDVSIQGMVATRGSLLLLSEAEMFAEVQTLRQLFQSQAEALFDVYLFRDETTETCRYFKQCSVARFQYDLTQPELYSYSLVFHADDPIIYPDWPSA</sequence>
<proteinExistence type="predicted"/>